<gene>
    <name evidence="4" type="ORF">FGIG_02388</name>
</gene>
<dbReference type="InterPro" id="IPR001012">
    <property type="entry name" value="UBX_dom"/>
</dbReference>
<organism evidence="4 5">
    <name type="scientific">Fasciola gigantica</name>
    <name type="common">Giant liver fluke</name>
    <dbReference type="NCBI Taxonomy" id="46835"/>
    <lineage>
        <taxon>Eukaryota</taxon>
        <taxon>Metazoa</taxon>
        <taxon>Spiralia</taxon>
        <taxon>Lophotrochozoa</taxon>
        <taxon>Platyhelminthes</taxon>
        <taxon>Trematoda</taxon>
        <taxon>Digenea</taxon>
        <taxon>Plagiorchiida</taxon>
        <taxon>Echinostomata</taxon>
        <taxon>Echinostomatoidea</taxon>
        <taxon>Fasciolidae</taxon>
        <taxon>Fasciola</taxon>
    </lineage>
</organism>
<dbReference type="InterPro" id="IPR012989">
    <property type="entry name" value="SEP_domain"/>
</dbReference>
<evidence type="ECO:0000259" key="2">
    <source>
        <dbReference type="PROSITE" id="PS50033"/>
    </source>
</evidence>
<dbReference type="GO" id="GO:0031468">
    <property type="term" value="P:nuclear membrane reassembly"/>
    <property type="evidence" value="ECO:0007669"/>
    <property type="project" value="TreeGrafter"/>
</dbReference>
<dbReference type="GO" id="GO:0005829">
    <property type="term" value="C:cytosol"/>
    <property type="evidence" value="ECO:0007669"/>
    <property type="project" value="TreeGrafter"/>
</dbReference>
<dbReference type="Proteomes" id="UP000316759">
    <property type="component" value="Unassembled WGS sequence"/>
</dbReference>
<dbReference type="InterPro" id="IPR029071">
    <property type="entry name" value="Ubiquitin-like_domsf"/>
</dbReference>
<dbReference type="Gene3D" id="3.10.20.90">
    <property type="entry name" value="Phosphatidylinositol 3-kinase Catalytic Subunit, Chain A, domain 1"/>
    <property type="match status" value="1"/>
</dbReference>
<dbReference type="InterPro" id="IPR036241">
    <property type="entry name" value="NSFL1C_SEP_dom_sf"/>
</dbReference>
<dbReference type="PANTHER" id="PTHR23333:SF20">
    <property type="entry name" value="NSFL1 COFACTOR P47"/>
    <property type="match status" value="1"/>
</dbReference>
<dbReference type="SUPFAM" id="SSF102848">
    <property type="entry name" value="NSFL1 (p97 ATPase) cofactor p47, SEP domain"/>
    <property type="match status" value="1"/>
</dbReference>
<dbReference type="Gene3D" id="3.30.420.210">
    <property type="entry name" value="SEP domain"/>
    <property type="match status" value="1"/>
</dbReference>
<dbReference type="PANTHER" id="PTHR23333">
    <property type="entry name" value="UBX DOMAIN CONTAINING PROTEIN"/>
    <property type="match status" value="1"/>
</dbReference>
<feature type="region of interest" description="Disordered" evidence="1">
    <location>
        <begin position="85"/>
        <end position="132"/>
    </location>
</feature>
<dbReference type="Pfam" id="PF08059">
    <property type="entry name" value="SEP"/>
    <property type="match status" value="1"/>
</dbReference>
<evidence type="ECO:0000259" key="3">
    <source>
        <dbReference type="PROSITE" id="PS51399"/>
    </source>
</evidence>
<dbReference type="GO" id="GO:0061025">
    <property type="term" value="P:membrane fusion"/>
    <property type="evidence" value="ECO:0007669"/>
    <property type="project" value="TreeGrafter"/>
</dbReference>
<protein>
    <submittedName>
        <fullName evidence="4">Protein tyrosine phosphatase shp1/cofactor for p97 atpase-mediated vesicle membrane fusion</fullName>
    </submittedName>
</protein>
<feature type="region of interest" description="Disordered" evidence="1">
    <location>
        <begin position="176"/>
        <end position="206"/>
    </location>
</feature>
<feature type="domain" description="UBX" evidence="2">
    <location>
        <begin position="319"/>
        <end position="396"/>
    </location>
</feature>
<dbReference type="PROSITE" id="PS51399">
    <property type="entry name" value="SEP"/>
    <property type="match status" value="1"/>
</dbReference>
<dbReference type="OrthoDB" id="6258399at2759"/>
<dbReference type="SUPFAM" id="SSF54236">
    <property type="entry name" value="Ubiquitin-like"/>
    <property type="match status" value="1"/>
</dbReference>
<dbReference type="GO" id="GO:0043161">
    <property type="term" value="P:proteasome-mediated ubiquitin-dependent protein catabolic process"/>
    <property type="evidence" value="ECO:0007669"/>
    <property type="project" value="TreeGrafter"/>
</dbReference>
<dbReference type="PROSITE" id="PS50033">
    <property type="entry name" value="UBX"/>
    <property type="match status" value="1"/>
</dbReference>
<evidence type="ECO:0000313" key="5">
    <source>
        <dbReference type="Proteomes" id="UP000316759"/>
    </source>
</evidence>
<reference evidence="4 5" key="1">
    <citation type="submission" date="2019-04" db="EMBL/GenBank/DDBJ databases">
        <title>Annotation for the trematode Fasciola gigantica.</title>
        <authorList>
            <person name="Choi Y.-J."/>
        </authorList>
    </citation>
    <scope>NUCLEOTIDE SEQUENCE [LARGE SCALE GENOMIC DNA]</scope>
    <source>
        <strain evidence="4">Uganda_cow_1</strain>
    </source>
</reference>
<dbReference type="CDD" id="cd14273">
    <property type="entry name" value="UBA_TAP-C_like"/>
    <property type="match status" value="1"/>
</dbReference>
<proteinExistence type="predicted"/>
<keyword evidence="5" id="KW-1185">Reference proteome</keyword>
<evidence type="ECO:0000256" key="1">
    <source>
        <dbReference type="SAM" id="MobiDB-lite"/>
    </source>
</evidence>
<feature type="compositionally biased region" description="Polar residues" evidence="1">
    <location>
        <begin position="189"/>
        <end position="201"/>
    </location>
</feature>
<dbReference type="EMBL" id="SUNJ01010334">
    <property type="protein sequence ID" value="TPP59716.1"/>
    <property type="molecule type" value="Genomic_DNA"/>
</dbReference>
<comment type="caution">
    <text evidence="4">The sequence shown here is derived from an EMBL/GenBank/DDBJ whole genome shotgun (WGS) entry which is preliminary data.</text>
</comment>
<dbReference type="GO" id="GO:0043130">
    <property type="term" value="F:ubiquitin binding"/>
    <property type="evidence" value="ECO:0007669"/>
    <property type="project" value="TreeGrafter"/>
</dbReference>
<name>A0A504YGY2_FASGI</name>
<dbReference type="Pfam" id="PF14555">
    <property type="entry name" value="UBA_4"/>
    <property type="match status" value="1"/>
</dbReference>
<dbReference type="GO" id="GO:0005634">
    <property type="term" value="C:nucleus"/>
    <property type="evidence" value="ECO:0007669"/>
    <property type="project" value="TreeGrafter"/>
</dbReference>
<dbReference type="SMART" id="SM00553">
    <property type="entry name" value="SEP"/>
    <property type="match status" value="1"/>
</dbReference>
<sequence length="399" mass="43086">VTIPERAGLISKLCNISGLSAEESEHLLEAFQWNYAEAVRAHFDADDYPDHAVAATAEVSQSNVESAPNKTPKREQKIITLDTLRTASPEGPEEGQAFYVGGSETGGGGQQVLGPPRKNPDQPLPDPSSAPDEFVHRLFQAAKGQGAEVLDTERYKERSDKKRIYVPFSGTGYKLGEDPTAPSVVAQGPGTSRNTHSTADADQSDEHSVVVKMWRDGFSLDDGPLRSYNDPASRSFLEDIQAGTVPQELIRSACGGLVNLLLEDHHHEAWRSPPVPKVKPFSGTGTMLGHPTPLLVPLNTAAVPNAEPSSSLPGPEVNESQPVTQIQVRLPDGGRLLLRLNHSHTVADVRLAIVSQRPSLAACAFNLLTAFPSRELTDDTQTLKEANLLNSCLLIRLIQ</sequence>
<dbReference type="GO" id="GO:0000045">
    <property type="term" value="P:autophagosome assembly"/>
    <property type="evidence" value="ECO:0007669"/>
    <property type="project" value="TreeGrafter"/>
</dbReference>
<dbReference type="Pfam" id="PF00789">
    <property type="entry name" value="UBX"/>
    <property type="match status" value="1"/>
</dbReference>
<accession>A0A504YGY2</accession>
<feature type="domain" description="SEP" evidence="3">
    <location>
        <begin position="206"/>
        <end position="271"/>
    </location>
</feature>
<feature type="non-terminal residue" evidence="4">
    <location>
        <position position="1"/>
    </location>
</feature>
<dbReference type="AlphaFoldDB" id="A0A504YGY2"/>
<dbReference type="SMART" id="SM00166">
    <property type="entry name" value="UBX"/>
    <property type="match status" value="1"/>
</dbReference>
<dbReference type="FunFam" id="3.30.420.210:FF:000002">
    <property type="entry name" value="UBX domain-containing protein 1"/>
    <property type="match status" value="1"/>
</dbReference>
<evidence type="ECO:0000313" key="4">
    <source>
        <dbReference type="EMBL" id="TPP59716.1"/>
    </source>
</evidence>
<dbReference type="STRING" id="46835.A0A504YGY2"/>
<dbReference type="GO" id="GO:0007030">
    <property type="term" value="P:Golgi organization"/>
    <property type="evidence" value="ECO:0007669"/>
    <property type="project" value="TreeGrafter"/>
</dbReference>